<evidence type="ECO:0000256" key="3">
    <source>
        <dbReference type="ARBA" id="ARBA00023004"/>
    </source>
</evidence>
<accession>A0A9W6I3R7</accession>
<dbReference type="AlphaFoldDB" id="A0A9W6I3R7"/>
<dbReference type="EMBL" id="BSEV01000010">
    <property type="protein sequence ID" value="GLK11133.1"/>
    <property type="molecule type" value="Genomic_DNA"/>
</dbReference>
<dbReference type="InterPro" id="IPR023867">
    <property type="entry name" value="Sulphatase_maturase_rSAM"/>
</dbReference>
<reference evidence="6" key="2">
    <citation type="submission" date="2023-01" db="EMBL/GenBank/DDBJ databases">
        <authorList>
            <person name="Sun Q."/>
            <person name="Evtushenko L."/>
        </authorList>
    </citation>
    <scope>NUCLEOTIDE SEQUENCE</scope>
    <source>
        <strain evidence="6">VKM Ac-2007</strain>
    </source>
</reference>
<dbReference type="GO" id="GO:0046872">
    <property type="term" value="F:metal ion binding"/>
    <property type="evidence" value="ECO:0007669"/>
    <property type="project" value="UniProtKB-KW"/>
</dbReference>
<reference evidence="6" key="1">
    <citation type="journal article" date="2014" name="Int. J. Syst. Evol. Microbiol.">
        <title>Complete genome sequence of Corynebacterium casei LMG S-19264T (=DSM 44701T), isolated from a smear-ripened cheese.</title>
        <authorList>
            <consortium name="US DOE Joint Genome Institute (JGI-PGF)"/>
            <person name="Walter F."/>
            <person name="Albersmeier A."/>
            <person name="Kalinowski J."/>
            <person name="Ruckert C."/>
        </authorList>
    </citation>
    <scope>NUCLEOTIDE SEQUENCE</scope>
    <source>
        <strain evidence="6">VKM Ac-2007</strain>
    </source>
</reference>
<dbReference type="Pfam" id="PF04055">
    <property type="entry name" value="Radical_SAM"/>
    <property type="match status" value="1"/>
</dbReference>
<dbReference type="SUPFAM" id="SSF102114">
    <property type="entry name" value="Radical SAM enzymes"/>
    <property type="match status" value="1"/>
</dbReference>
<dbReference type="GO" id="GO:0051536">
    <property type="term" value="F:iron-sulfur cluster binding"/>
    <property type="evidence" value="ECO:0007669"/>
    <property type="project" value="UniProtKB-KW"/>
</dbReference>
<dbReference type="InterPro" id="IPR058240">
    <property type="entry name" value="rSAM_sf"/>
</dbReference>
<evidence type="ECO:0000259" key="5">
    <source>
        <dbReference type="Pfam" id="PF04055"/>
    </source>
</evidence>
<dbReference type="PANTHER" id="PTHR43273:SF8">
    <property type="entry name" value="RADICAL SAM DOMAIN PROTEIN"/>
    <property type="match status" value="1"/>
</dbReference>
<dbReference type="SFLD" id="SFLDS00029">
    <property type="entry name" value="Radical_SAM"/>
    <property type="match status" value="1"/>
</dbReference>
<keyword evidence="7" id="KW-1185">Reference proteome</keyword>
<keyword evidence="3" id="KW-0408">Iron</keyword>
<sequence length="346" mass="38236">MERQLEFDRWFGHAKTLVLQPTTLCNLDCVYCYLPFRRLSNEMSPEVAQAVADSAAELTDPSGPLDIVWHGGEPLALGLRKFGALLAPFEDLRQAGRIQHSVQTNATLIDDEWCDLAAQNEDNVSAPAVAKAIGKMNNPSLTGALAKLCPSVAQAQEDEEERMRAENDAYIAAAKKRCSSHPRHQPKIRPVRQARATMWTEFWYINAWDEGNEGGSTGDMVADLVGSAPGALDIWAADEIGHACVTGEAYRRRPPVETRGWEQVVEVGYTTAKGTLSIVGDNGEELPDLAVNGPGDYRVRVHVRGRKAVRENIDTPDATVQLLIMVFPGKEKKPTIYRDYPQKTRK</sequence>
<evidence type="ECO:0000256" key="1">
    <source>
        <dbReference type="ARBA" id="ARBA00022691"/>
    </source>
</evidence>
<evidence type="ECO:0000313" key="6">
    <source>
        <dbReference type="EMBL" id="GLK11133.1"/>
    </source>
</evidence>
<keyword evidence="4" id="KW-0411">Iron-sulfur</keyword>
<name>A0A9W6I3R7_9ACTN</name>
<feature type="domain" description="Radical SAM core" evidence="5">
    <location>
        <begin position="20"/>
        <end position="121"/>
    </location>
</feature>
<dbReference type="SFLD" id="SFLDG01067">
    <property type="entry name" value="SPASM/twitch_domain_containing"/>
    <property type="match status" value="1"/>
</dbReference>
<dbReference type="RefSeq" id="WP_271219527.1">
    <property type="nucleotide sequence ID" value="NZ_BSEV01000010.1"/>
</dbReference>
<dbReference type="GO" id="GO:0016491">
    <property type="term" value="F:oxidoreductase activity"/>
    <property type="evidence" value="ECO:0007669"/>
    <property type="project" value="InterPro"/>
</dbReference>
<dbReference type="Proteomes" id="UP001143474">
    <property type="component" value="Unassembled WGS sequence"/>
</dbReference>
<keyword evidence="2" id="KW-0479">Metal-binding</keyword>
<evidence type="ECO:0000313" key="7">
    <source>
        <dbReference type="Proteomes" id="UP001143474"/>
    </source>
</evidence>
<dbReference type="Gene3D" id="3.20.20.70">
    <property type="entry name" value="Aldolase class I"/>
    <property type="match status" value="1"/>
</dbReference>
<evidence type="ECO:0000256" key="2">
    <source>
        <dbReference type="ARBA" id="ARBA00022723"/>
    </source>
</evidence>
<keyword evidence="1" id="KW-0949">S-adenosyl-L-methionine</keyword>
<evidence type="ECO:0000256" key="4">
    <source>
        <dbReference type="ARBA" id="ARBA00023014"/>
    </source>
</evidence>
<dbReference type="PANTHER" id="PTHR43273">
    <property type="entry name" value="ANAEROBIC SULFATASE-MATURATING ENZYME HOMOLOG ASLB-RELATED"/>
    <property type="match status" value="1"/>
</dbReference>
<dbReference type="InterPro" id="IPR007197">
    <property type="entry name" value="rSAM"/>
</dbReference>
<organism evidence="6 7">
    <name type="scientific">Streptosporangium carneum</name>
    <dbReference type="NCBI Taxonomy" id="47481"/>
    <lineage>
        <taxon>Bacteria</taxon>
        <taxon>Bacillati</taxon>
        <taxon>Actinomycetota</taxon>
        <taxon>Actinomycetes</taxon>
        <taxon>Streptosporangiales</taxon>
        <taxon>Streptosporangiaceae</taxon>
        <taxon>Streptosporangium</taxon>
    </lineage>
</organism>
<dbReference type="CDD" id="cd01335">
    <property type="entry name" value="Radical_SAM"/>
    <property type="match status" value="1"/>
</dbReference>
<comment type="caution">
    <text evidence="6">The sequence shown here is derived from an EMBL/GenBank/DDBJ whole genome shotgun (WGS) entry which is preliminary data.</text>
</comment>
<proteinExistence type="predicted"/>
<protein>
    <recommendedName>
        <fullName evidence="5">Radical SAM core domain-containing protein</fullName>
    </recommendedName>
</protein>
<dbReference type="InterPro" id="IPR013785">
    <property type="entry name" value="Aldolase_TIM"/>
</dbReference>
<gene>
    <name evidence="6" type="ORF">GCM10017600_45390</name>
</gene>